<evidence type="ECO:0000313" key="6">
    <source>
        <dbReference type="Proteomes" id="UP000693970"/>
    </source>
</evidence>
<reference evidence="5" key="1">
    <citation type="journal article" date="2021" name="Sci. Rep.">
        <title>Diploid genomic architecture of Nitzschia inconspicua, an elite biomass production diatom.</title>
        <authorList>
            <person name="Oliver A."/>
            <person name="Podell S."/>
            <person name="Pinowska A."/>
            <person name="Traller J.C."/>
            <person name="Smith S.R."/>
            <person name="McClure R."/>
            <person name="Beliaev A."/>
            <person name="Bohutskyi P."/>
            <person name="Hill E.A."/>
            <person name="Rabines A."/>
            <person name="Zheng H."/>
            <person name="Allen L.Z."/>
            <person name="Kuo A."/>
            <person name="Grigoriev I.V."/>
            <person name="Allen A.E."/>
            <person name="Hazlebeck D."/>
            <person name="Allen E.E."/>
        </authorList>
    </citation>
    <scope>NUCLEOTIDE SEQUENCE</scope>
    <source>
        <strain evidence="5">Hildebrandi</strain>
    </source>
</reference>
<organism evidence="5 6">
    <name type="scientific">Nitzschia inconspicua</name>
    <dbReference type="NCBI Taxonomy" id="303405"/>
    <lineage>
        <taxon>Eukaryota</taxon>
        <taxon>Sar</taxon>
        <taxon>Stramenopiles</taxon>
        <taxon>Ochrophyta</taxon>
        <taxon>Bacillariophyta</taxon>
        <taxon>Bacillariophyceae</taxon>
        <taxon>Bacillariophycidae</taxon>
        <taxon>Bacillariales</taxon>
        <taxon>Bacillariaceae</taxon>
        <taxon>Nitzschia</taxon>
    </lineage>
</organism>
<evidence type="ECO:0000256" key="3">
    <source>
        <dbReference type="SAM" id="SignalP"/>
    </source>
</evidence>
<gene>
    <name evidence="5" type="ORF">IV203_032681</name>
</gene>
<reference evidence="5" key="2">
    <citation type="submission" date="2021-04" db="EMBL/GenBank/DDBJ databases">
        <authorList>
            <person name="Podell S."/>
        </authorList>
    </citation>
    <scope>NUCLEOTIDE SEQUENCE</scope>
    <source>
        <strain evidence="5">Hildebrandi</strain>
    </source>
</reference>
<protein>
    <submittedName>
        <fullName evidence="5">Thiamine-phosphate diphosphorylase</fullName>
    </submittedName>
</protein>
<keyword evidence="1" id="KW-0784">Thiamine biosynthesis</keyword>
<feature type="chain" id="PRO_5039919775" evidence="3">
    <location>
        <begin position="31"/>
        <end position="328"/>
    </location>
</feature>
<dbReference type="Proteomes" id="UP000693970">
    <property type="component" value="Unassembled WGS sequence"/>
</dbReference>
<feature type="signal peptide" evidence="3">
    <location>
        <begin position="1"/>
        <end position="30"/>
    </location>
</feature>
<dbReference type="Pfam" id="PF02581">
    <property type="entry name" value="TMP-TENI"/>
    <property type="match status" value="1"/>
</dbReference>
<accession>A0A9K3KLB7</accession>
<sequence>MMKPSVFPFLRPFLAILAVLMLQSLLKCHARYIGCGFVAAKQLPSSKATRSRSTIQGCHQQHDDDHNHIDPPLHFPAMGHRPLLAVITAPDACDSQESTEATYEALREAVSSNQVDLINVRLTTKTKTTINEKGDTREDAIRHRAVSLTRKLVELSKCKSVNSALPLFQVVCSSDLVSVAVEAKAHGVHVKEHHWPLLPEIMAQFDYPILIGTSAHSLASKNEKNGIQPHYYFVGTCYLTASHPEKAALDLEGPELPGIFKATLNQPSIPIFAIGGIDQNNCHEPVALGADGVAVIRSVVQAADPASAVRIIQNKMKEAVKYTYDAEQ</sequence>
<dbReference type="GO" id="GO:0009228">
    <property type="term" value="P:thiamine biosynthetic process"/>
    <property type="evidence" value="ECO:0007669"/>
    <property type="project" value="TreeGrafter"/>
</dbReference>
<comment type="caution">
    <text evidence="5">The sequence shown here is derived from an EMBL/GenBank/DDBJ whole genome shotgun (WGS) entry which is preliminary data.</text>
</comment>
<evidence type="ECO:0000256" key="2">
    <source>
        <dbReference type="SAM" id="MobiDB-lite"/>
    </source>
</evidence>
<dbReference type="EMBL" id="JAGRRH010000022">
    <property type="protein sequence ID" value="KAG7345150.1"/>
    <property type="molecule type" value="Genomic_DNA"/>
</dbReference>
<feature type="compositionally biased region" description="Basic and acidic residues" evidence="2">
    <location>
        <begin position="60"/>
        <end position="70"/>
    </location>
</feature>
<dbReference type="GO" id="GO:0004789">
    <property type="term" value="F:thiamine-phosphate diphosphorylase activity"/>
    <property type="evidence" value="ECO:0007669"/>
    <property type="project" value="TreeGrafter"/>
</dbReference>
<dbReference type="PANTHER" id="PTHR20857">
    <property type="entry name" value="THIAMINE-PHOSPHATE PYROPHOSPHORYLASE"/>
    <property type="match status" value="1"/>
</dbReference>
<dbReference type="GO" id="GO:0005737">
    <property type="term" value="C:cytoplasm"/>
    <property type="evidence" value="ECO:0007669"/>
    <property type="project" value="TreeGrafter"/>
</dbReference>
<dbReference type="OrthoDB" id="4994at2759"/>
<feature type="domain" description="Thiamine phosphate synthase/TenI" evidence="4">
    <location>
        <begin position="175"/>
        <end position="299"/>
    </location>
</feature>
<name>A0A9K3KLB7_9STRA</name>
<keyword evidence="6" id="KW-1185">Reference proteome</keyword>
<dbReference type="AlphaFoldDB" id="A0A9K3KLB7"/>
<keyword evidence="3" id="KW-0732">Signal</keyword>
<evidence type="ECO:0000256" key="1">
    <source>
        <dbReference type="ARBA" id="ARBA00022977"/>
    </source>
</evidence>
<evidence type="ECO:0000313" key="5">
    <source>
        <dbReference type="EMBL" id="KAG7345150.1"/>
    </source>
</evidence>
<dbReference type="InterPro" id="IPR022998">
    <property type="entry name" value="ThiamineP_synth_TenI"/>
</dbReference>
<feature type="region of interest" description="Disordered" evidence="2">
    <location>
        <begin position="50"/>
        <end position="70"/>
    </location>
</feature>
<dbReference type="PANTHER" id="PTHR20857:SF23">
    <property type="entry name" value="THIAMINE BIOSYNTHETIC BIFUNCTIONAL ENZYME"/>
    <property type="match status" value="1"/>
</dbReference>
<dbReference type="CDD" id="cd00564">
    <property type="entry name" value="TMP_TenI"/>
    <property type="match status" value="1"/>
</dbReference>
<proteinExistence type="predicted"/>
<evidence type="ECO:0000259" key="4">
    <source>
        <dbReference type="Pfam" id="PF02581"/>
    </source>
</evidence>